<comment type="caution">
    <text evidence="2">The sequence shown here is derived from an EMBL/GenBank/DDBJ whole genome shotgun (WGS) entry which is preliminary data.</text>
</comment>
<reference evidence="2 3" key="1">
    <citation type="submission" date="2018-02" db="EMBL/GenBank/DDBJ databases">
        <authorList>
            <person name="Dubost A."/>
        </authorList>
    </citation>
    <scope>NUCLEOTIDE SEQUENCE [LARGE SCALE GENOMIC DNA]</scope>
    <source>
        <strain evidence="3">JV551A3</strain>
    </source>
</reference>
<keyword evidence="3" id="KW-1185">Reference proteome</keyword>
<evidence type="ECO:0000256" key="1">
    <source>
        <dbReference type="SAM" id="MobiDB-lite"/>
    </source>
</evidence>
<gene>
    <name evidence="2" type="ORF">JV551A3_V1_1790009</name>
</gene>
<evidence type="ECO:0000313" key="3">
    <source>
        <dbReference type="Proteomes" id="UP000294335"/>
    </source>
</evidence>
<accession>A0AAQ1PDX1</accession>
<evidence type="ECO:0000313" key="2">
    <source>
        <dbReference type="EMBL" id="SPO62574.1"/>
    </source>
</evidence>
<name>A0AAQ1PDX1_9PSED</name>
<feature type="region of interest" description="Disordered" evidence="1">
    <location>
        <begin position="1"/>
        <end position="27"/>
    </location>
</feature>
<dbReference type="EMBL" id="OPYN01000179">
    <property type="protein sequence ID" value="SPO62574.1"/>
    <property type="molecule type" value="Genomic_DNA"/>
</dbReference>
<dbReference type="Proteomes" id="UP000294335">
    <property type="component" value="Unassembled WGS sequence"/>
</dbReference>
<protein>
    <submittedName>
        <fullName evidence="2">Uncharacterized protein</fullName>
    </submittedName>
</protein>
<proteinExistence type="predicted"/>
<dbReference type="AlphaFoldDB" id="A0AAQ1PDX1"/>
<sequence length="69" mass="7715">MNIDAFTKGLQRANANRKQRQVKQQDANVVSNKPVLTKHAPALADTPSLDLEHYRVELIAKAIAHINNK</sequence>
<organism evidence="2 3">
    <name type="scientific">Pseudomonas inefficax</name>
    <dbReference type="NCBI Taxonomy" id="2078786"/>
    <lineage>
        <taxon>Bacteria</taxon>
        <taxon>Pseudomonadati</taxon>
        <taxon>Pseudomonadota</taxon>
        <taxon>Gammaproteobacteria</taxon>
        <taxon>Pseudomonadales</taxon>
        <taxon>Pseudomonadaceae</taxon>
        <taxon>Pseudomonas</taxon>
    </lineage>
</organism>